<dbReference type="InterPro" id="IPR017907">
    <property type="entry name" value="Znf_RING_CS"/>
</dbReference>
<keyword evidence="2 4" id="KW-0863">Zinc-finger</keyword>
<dbReference type="Gene3D" id="3.30.40.10">
    <property type="entry name" value="Zinc/RING finger domain, C3HC4 (zinc finger)"/>
    <property type="match status" value="2"/>
</dbReference>
<keyword evidence="1" id="KW-0479">Metal-binding</keyword>
<evidence type="ECO:0000256" key="3">
    <source>
        <dbReference type="ARBA" id="ARBA00022833"/>
    </source>
</evidence>
<dbReference type="GO" id="GO:0043161">
    <property type="term" value="P:proteasome-mediated ubiquitin-dependent protein catabolic process"/>
    <property type="evidence" value="ECO:0007669"/>
    <property type="project" value="TreeGrafter"/>
</dbReference>
<dbReference type="GO" id="GO:0061630">
    <property type="term" value="F:ubiquitin protein ligase activity"/>
    <property type="evidence" value="ECO:0007669"/>
    <property type="project" value="TreeGrafter"/>
</dbReference>
<evidence type="ECO:0000313" key="8">
    <source>
        <dbReference type="EMBL" id="CAI8600843.1"/>
    </source>
</evidence>
<gene>
    <name evidence="8" type="ORF">VFH_II243360</name>
</gene>
<dbReference type="InterPro" id="IPR027370">
    <property type="entry name" value="Znf-RING_euk"/>
</dbReference>
<protein>
    <recommendedName>
        <fullName evidence="10">E3 ubiquitin-protein ligase PRT1</fullName>
    </recommendedName>
</protein>
<reference evidence="8 9" key="1">
    <citation type="submission" date="2023-01" db="EMBL/GenBank/DDBJ databases">
        <authorList>
            <person name="Kreplak J."/>
        </authorList>
    </citation>
    <scope>NUCLEOTIDE SEQUENCE [LARGE SCALE GENOMIC DNA]</scope>
</reference>
<dbReference type="FunFam" id="3.30.60.90:FF:000014">
    <property type="entry name" value="E3 ubiquitin-protein ligase PRT1"/>
    <property type="match status" value="1"/>
</dbReference>
<dbReference type="PANTHER" id="PTHR15898">
    <property type="entry name" value="BIFUNCTIONAL APOPTOSIS REGULATOR"/>
    <property type="match status" value="1"/>
</dbReference>
<feature type="domain" description="RING-type" evidence="6">
    <location>
        <begin position="197"/>
        <end position="235"/>
    </location>
</feature>
<dbReference type="PROSITE" id="PS50135">
    <property type="entry name" value="ZF_ZZ_2"/>
    <property type="match status" value="1"/>
</dbReference>
<evidence type="ECO:0000256" key="4">
    <source>
        <dbReference type="PROSITE-ProRule" id="PRU00228"/>
    </source>
</evidence>
<dbReference type="SMART" id="SM00184">
    <property type="entry name" value="RING"/>
    <property type="match status" value="2"/>
</dbReference>
<evidence type="ECO:0000259" key="7">
    <source>
        <dbReference type="PROSITE" id="PS50135"/>
    </source>
</evidence>
<evidence type="ECO:0000259" key="6">
    <source>
        <dbReference type="PROSITE" id="PS50089"/>
    </source>
</evidence>
<feature type="region of interest" description="Disordered" evidence="5">
    <location>
        <begin position="378"/>
        <end position="403"/>
    </location>
</feature>
<evidence type="ECO:0000256" key="5">
    <source>
        <dbReference type="SAM" id="MobiDB-lite"/>
    </source>
</evidence>
<dbReference type="SUPFAM" id="SSF57850">
    <property type="entry name" value="RING/U-box"/>
    <property type="match status" value="3"/>
</dbReference>
<evidence type="ECO:0000256" key="1">
    <source>
        <dbReference type="ARBA" id="ARBA00022723"/>
    </source>
</evidence>
<dbReference type="SMART" id="SM00291">
    <property type="entry name" value="ZnF_ZZ"/>
    <property type="match status" value="1"/>
</dbReference>
<sequence>MDDNALKDEQLVVNDQQEIYESFVCCVCLDLLYKPVVLSCGHVSCFWCVHKSMNRSRESHCPVCRNPYHHFPTICEMLHFLLLKTYPAAYKRRENQILEEEQEMDFFSPQIICDYPGNSPTSTIINQASNSSSTESFEIMEQSMEQSGSANHKGDEGIISEYSSDRKPQIIGTSSVEGKRLPQNEHKPKILVTDLMCPICKQLLVHPVVLNCGHVYCENCITDLSVEMLRCKVCQSPHPRGFPKVCLALDQFLEKQFLEEYTQRRDAIQLGQIKVQPETTSSCSLPKDSGEKIAWWSNPELLVHRGVGCDFCGMYPIIGDRFRCVDCEESIGFDLCGDCYKNRSKRPGRFNQKHTPDHNLELVQYRRMLISRGQDSSDLIVIPDDPASSTDEDENQTDSDATN</sequence>
<evidence type="ECO:0000313" key="9">
    <source>
        <dbReference type="Proteomes" id="UP001157006"/>
    </source>
</evidence>
<evidence type="ECO:0008006" key="10">
    <source>
        <dbReference type="Google" id="ProtNLM"/>
    </source>
</evidence>
<keyword evidence="9" id="KW-1185">Reference proteome</keyword>
<dbReference type="InterPro" id="IPR000433">
    <property type="entry name" value="Znf_ZZ"/>
</dbReference>
<dbReference type="Gene3D" id="3.30.60.90">
    <property type="match status" value="1"/>
</dbReference>
<feature type="domain" description="RING-type" evidence="6">
    <location>
        <begin position="25"/>
        <end position="65"/>
    </location>
</feature>
<dbReference type="PROSITE" id="PS00518">
    <property type="entry name" value="ZF_RING_1"/>
    <property type="match status" value="1"/>
</dbReference>
<name>A0AAV0ZU85_VICFA</name>
<feature type="domain" description="ZZ-type" evidence="7">
    <location>
        <begin position="304"/>
        <end position="368"/>
    </location>
</feature>
<dbReference type="Pfam" id="PF13923">
    <property type="entry name" value="zf-C3HC4_2"/>
    <property type="match status" value="1"/>
</dbReference>
<accession>A0AAV0ZU85</accession>
<dbReference type="PROSITE" id="PS50089">
    <property type="entry name" value="ZF_RING_2"/>
    <property type="match status" value="2"/>
</dbReference>
<dbReference type="Pfam" id="PF13445">
    <property type="entry name" value="zf-RING_UBOX"/>
    <property type="match status" value="1"/>
</dbReference>
<dbReference type="InterPro" id="IPR043145">
    <property type="entry name" value="Znf_ZZ_sf"/>
</dbReference>
<dbReference type="InterPro" id="IPR001841">
    <property type="entry name" value="Znf_RING"/>
</dbReference>
<dbReference type="InterPro" id="IPR013083">
    <property type="entry name" value="Znf_RING/FYVE/PHD"/>
</dbReference>
<dbReference type="FunFam" id="3.30.40.10:FF:000489">
    <property type="entry name" value="E3 ubiquitin-protein ligase PRT1"/>
    <property type="match status" value="1"/>
</dbReference>
<proteinExistence type="predicted"/>
<dbReference type="AlphaFoldDB" id="A0AAV0ZU85"/>
<dbReference type="PANTHER" id="PTHR15898:SF13">
    <property type="entry name" value="BIFUNCTIONAL APOPTOSIS REGULATOR"/>
    <property type="match status" value="1"/>
</dbReference>
<dbReference type="EMBL" id="OX451737">
    <property type="protein sequence ID" value="CAI8600843.1"/>
    <property type="molecule type" value="Genomic_DNA"/>
</dbReference>
<dbReference type="GO" id="GO:0008270">
    <property type="term" value="F:zinc ion binding"/>
    <property type="evidence" value="ECO:0007669"/>
    <property type="project" value="UniProtKB-KW"/>
</dbReference>
<dbReference type="Proteomes" id="UP001157006">
    <property type="component" value="Chromosome 2"/>
</dbReference>
<keyword evidence="3" id="KW-0862">Zinc</keyword>
<dbReference type="Pfam" id="PF00569">
    <property type="entry name" value="ZZ"/>
    <property type="match status" value="1"/>
</dbReference>
<evidence type="ECO:0000256" key="2">
    <source>
        <dbReference type="ARBA" id="ARBA00022771"/>
    </source>
</evidence>
<organism evidence="8 9">
    <name type="scientific">Vicia faba</name>
    <name type="common">Broad bean</name>
    <name type="synonym">Faba vulgaris</name>
    <dbReference type="NCBI Taxonomy" id="3906"/>
    <lineage>
        <taxon>Eukaryota</taxon>
        <taxon>Viridiplantae</taxon>
        <taxon>Streptophyta</taxon>
        <taxon>Embryophyta</taxon>
        <taxon>Tracheophyta</taxon>
        <taxon>Spermatophyta</taxon>
        <taxon>Magnoliopsida</taxon>
        <taxon>eudicotyledons</taxon>
        <taxon>Gunneridae</taxon>
        <taxon>Pentapetalae</taxon>
        <taxon>rosids</taxon>
        <taxon>fabids</taxon>
        <taxon>Fabales</taxon>
        <taxon>Fabaceae</taxon>
        <taxon>Papilionoideae</taxon>
        <taxon>50 kb inversion clade</taxon>
        <taxon>NPAAA clade</taxon>
        <taxon>Hologalegina</taxon>
        <taxon>IRL clade</taxon>
        <taxon>Fabeae</taxon>
        <taxon>Vicia</taxon>
    </lineage>
</organism>